<evidence type="ECO:0000313" key="1">
    <source>
        <dbReference type="EMBL" id="CAF5227160.1"/>
    </source>
</evidence>
<sequence>MKLMTTSPQGKLFITTGQE</sequence>
<gene>
    <name evidence="1" type="ORF">GIL414_LOCUS87501</name>
</gene>
<accession>A0A8S3KBE7</accession>
<reference evidence="1" key="1">
    <citation type="submission" date="2021-02" db="EMBL/GenBank/DDBJ databases">
        <authorList>
            <person name="Nowell W R."/>
        </authorList>
    </citation>
    <scope>NUCLEOTIDE SEQUENCE</scope>
</reference>
<feature type="non-terminal residue" evidence="1">
    <location>
        <position position="19"/>
    </location>
</feature>
<proteinExistence type="predicted"/>
<dbReference type="Proteomes" id="UP000681720">
    <property type="component" value="Unassembled WGS sequence"/>
</dbReference>
<name>A0A8S3KBE7_9BILA</name>
<protein>
    <submittedName>
        <fullName evidence="1">Uncharacterized protein</fullName>
    </submittedName>
</protein>
<organism evidence="1 2">
    <name type="scientific">Rotaria magnacalcarata</name>
    <dbReference type="NCBI Taxonomy" id="392030"/>
    <lineage>
        <taxon>Eukaryota</taxon>
        <taxon>Metazoa</taxon>
        <taxon>Spiralia</taxon>
        <taxon>Gnathifera</taxon>
        <taxon>Rotifera</taxon>
        <taxon>Eurotatoria</taxon>
        <taxon>Bdelloidea</taxon>
        <taxon>Philodinida</taxon>
        <taxon>Philodinidae</taxon>
        <taxon>Rotaria</taxon>
    </lineage>
</organism>
<dbReference type="EMBL" id="CAJOBJ010380234">
    <property type="protein sequence ID" value="CAF5227160.1"/>
    <property type="molecule type" value="Genomic_DNA"/>
</dbReference>
<evidence type="ECO:0000313" key="2">
    <source>
        <dbReference type="Proteomes" id="UP000681720"/>
    </source>
</evidence>
<dbReference type="AlphaFoldDB" id="A0A8S3KBE7"/>
<comment type="caution">
    <text evidence="1">The sequence shown here is derived from an EMBL/GenBank/DDBJ whole genome shotgun (WGS) entry which is preliminary data.</text>
</comment>